<evidence type="ECO:0000256" key="6">
    <source>
        <dbReference type="ARBA" id="ARBA00022723"/>
    </source>
</evidence>
<dbReference type="GO" id="GO:0055036">
    <property type="term" value="C:virion membrane"/>
    <property type="evidence" value="ECO:0007669"/>
    <property type="project" value="UniProtKB-SubCell"/>
</dbReference>
<name>A0A223FMU5_9POXV</name>
<dbReference type="OrthoDB" id="21405at10239"/>
<evidence type="ECO:0000256" key="7">
    <source>
        <dbReference type="ARBA" id="ARBA00022833"/>
    </source>
</evidence>
<evidence type="ECO:0000313" key="17">
    <source>
        <dbReference type="Proteomes" id="UP000217350"/>
    </source>
</evidence>
<comment type="subunit">
    <text evidence="4">Homodimer; disulfide-linked.</text>
</comment>
<dbReference type="GO" id="GO:0004089">
    <property type="term" value="F:carbonate dehydratase activity"/>
    <property type="evidence" value="ECO:0007669"/>
    <property type="project" value="UniProtKB-EC"/>
</dbReference>
<dbReference type="Gene3D" id="3.10.200.10">
    <property type="entry name" value="Alpha carbonic anhydrase"/>
    <property type="match status" value="1"/>
</dbReference>
<keyword evidence="6" id="KW-0479">Metal-binding</keyword>
<evidence type="ECO:0000313" key="16">
    <source>
        <dbReference type="EMBL" id="AST09304.1"/>
    </source>
</evidence>
<keyword evidence="9" id="KW-1015">Disulfide bond</keyword>
<evidence type="ECO:0000256" key="2">
    <source>
        <dbReference type="ARBA" id="ARBA00003588"/>
    </source>
</evidence>
<dbReference type="InterPro" id="IPR036398">
    <property type="entry name" value="CA_dom_sf"/>
</dbReference>
<evidence type="ECO:0000259" key="15">
    <source>
        <dbReference type="PROSITE" id="PS51144"/>
    </source>
</evidence>
<keyword evidence="8 14" id="KW-0472">Membrane</keyword>
<accession>A0A223FMU5</accession>
<evidence type="ECO:0000256" key="12">
    <source>
        <dbReference type="ARBA" id="ARBA00034849"/>
    </source>
</evidence>
<evidence type="ECO:0000256" key="9">
    <source>
        <dbReference type="ARBA" id="ARBA00023157"/>
    </source>
</evidence>
<evidence type="ECO:0000256" key="11">
    <source>
        <dbReference type="ARBA" id="ARBA00030449"/>
    </source>
</evidence>
<comment type="cofactor">
    <cofactor evidence="1">
        <name>Zn(2+)</name>
        <dbReference type="ChEBI" id="CHEBI:29105"/>
    </cofactor>
</comment>
<keyword evidence="14" id="KW-1133">Transmembrane helix</keyword>
<proteinExistence type="predicted"/>
<dbReference type="SMART" id="SM01057">
    <property type="entry name" value="Carb_anhydrase"/>
    <property type="match status" value="1"/>
</dbReference>
<keyword evidence="14" id="KW-0812">Transmembrane</keyword>
<evidence type="ECO:0000256" key="1">
    <source>
        <dbReference type="ARBA" id="ARBA00001947"/>
    </source>
</evidence>
<dbReference type="Proteomes" id="UP000217350">
    <property type="component" value="Segment"/>
</dbReference>
<feature type="domain" description="Alpha-carbonic anhydrase" evidence="15">
    <location>
        <begin position="1"/>
        <end position="233"/>
    </location>
</feature>
<evidence type="ECO:0000256" key="3">
    <source>
        <dbReference type="ARBA" id="ARBA00004182"/>
    </source>
</evidence>
<sequence length="305" mass="35827">MATQQSPINIDSKNVIYDKKLESFYIDYDKCVPLYIENRKSKATIVFNKKGYIGGDYLKDKYVLDKMHIYWGKDDDYGSNHLVDINKYSGELNLIHWNLKYKSYKDATKYPDGIVIIAVFLKTSDEKNLHFQKIVDKVESIKYPEDISHFTIKFVTSSLIPKDRHYWTYNGTTISGDYNARWIIFSTPLYIKHDQLAVFRHMVSSKPGKEFVNILENYKNPYTLNPSTRIYSSNDNDTTAATLVPSKQSYFSKFLSDIRDKCFYYYNETMNLNKFWLAAGALCVALLITYIIYFMNQRYSRGRQN</sequence>
<evidence type="ECO:0000256" key="4">
    <source>
        <dbReference type="ARBA" id="ARBA00011748"/>
    </source>
</evidence>
<feature type="transmembrane region" description="Helical" evidence="14">
    <location>
        <begin position="275"/>
        <end position="295"/>
    </location>
</feature>
<dbReference type="InterPro" id="IPR001148">
    <property type="entry name" value="CA_dom"/>
</dbReference>
<evidence type="ECO:0000256" key="13">
    <source>
        <dbReference type="ARBA" id="ARBA00048348"/>
    </source>
</evidence>
<dbReference type="PANTHER" id="PTHR18952">
    <property type="entry name" value="CARBONIC ANHYDRASE"/>
    <property type="match status" value="1"/>
</dbReference>
<dbReference type="CDD" id="cd00326">
    <property type="entry name" value="alpha_CA"/>
    <property type="match status" value="1"/>
</dbReference>
<dbReference type="SUPFAM" id="SSF51069">
    <property type="entry name" value="Carbonic anhydrase"/>
    <property type="match status" value="1"/>
</dbReference>
<dbReference type="PANTHER" id="PTHR18952:SF141">
    <property type="entry name" value="CARBONIC ANHYDRASE"/>
    <property type="match status" value="1"/>
</dbReference>
<comment type="subcellular location">
    <subcellularLocation>
        <location evidence="3">Virion membrane</location>
    </subcellularLocation>
</comment>
<protein>
    <recommendedName>
        <fullName evidence="12">Cell surface-binding protein OPG105</fullName>
        <ecNumber evidence="5">4.2.1.1</ecNumber>
    </recommendedName>
    <alternativeName>
        <fullName evidence="11">Carbonic anhydrase homolog</fullName>
    </alternativeName>
</protein>
<evidence type="ECO:0000256" key="8">
    <source>
        <dbReference type="ARBA" id="ARBA00023136"/>
    </source>
</evidence>
<dbReference type="PROSITE" id="PS51144">
    <property type="entry name" value="ALPHA_CA_2"/>
    <property type="match status" value="1"/>
</dbReference>
<dbReference type="Pfam" id="PF00194">
    <property type="entry name" value="Carb_anhydrase"/>
    <property type="match status" value="1"/>
</dbReference>
<evidence type="ECO:0000256" key="10">
    <source>
        <dbReference type="ARBA" id="ARBA00023239"/>
    </source>
</evidence>
<comment type="function">
    <text evidence="2">Binds to chondroitin sulfate on the cell surface to provide virion attachment to target cell.</text>
</comment>
<dbReference type="EC" id="4.2.1.1" evidence="5"/>
<evidence type="ECO:0000256" key="14">
    <source>
        <dbReference type="SAM" id="Phobius"/>
    </source>
</evidence>
<keyword evidence="17" id="KW-1185">Reference proteome</keyword>
<evidence type="ECO:0000256" key="5">
    <source>
        <dbReference type="ARBA" id="ARBA00012925"/>
    </source>
</evidence>
<dbReference type="EMBL" id="MF001304">
    <property type="protein sequence ID" value="AST09304.1"/>
    <property type="molecule type" value="Genomic_DNA"/>
</dbReference>
<reference evidence="16" key="1">
    <citation type="journal article" date="2017" name="Virus Genes">
        <title>Two novel poxviruses with unusual genome rearrangements: NY_014 and Murmansk.</title>
        <authorList>
            <person name="Smithson C."/>
            <person name="Meyer H."/>
            <person name="Gigante C.M."/>
            <person name="Gao J."/>
            <person name="Zhao H."/>
            <person name="Batra D."/>
            <person name="Damon I."/>
            <person name="Upton C."/>
            <person name="Li Y."/>
        </authorList>
    </citation>
    <scope>NUCLEOTIDE SEQUENCE [LARGE SCALE GENOMIC DNA]</scope>
    <source>
        <strain evidence="16">LEIV-11411</strain>
    </source>
</reference>
<gene>
    <name evidence="16" type="ORF">Murmansk-109</name>
</gene>
<dbReference type="InterPro" id="IPR023561">
    <property type="entry name" value="Carbonic_anhydrase_a-class"/>
</dbReference>
<keyword evidence="7" id="KW-0862">Zinc</keyword>
<dbReference type="GO" id="GO:0008270">
    <property type="term" value="F:zinc ion binding"/>
    <property type="evidence" value="ECO:0007669"/>
    <property type="project" value="InterPro"/>
</dbReference>
<keyword evidence="10" id="KW-0456">Lyase</keyword>
<comment type="catalytic activity">
    <reaction evidence="13">
        <text>hydrogencarbonate + H(+) = CO2 + H2O</text>
        <dbReference type="Rhea" id="RHEA:10748"/>
        <dbReference type="ChEBI" id="CHEBI:15377"/>
        <dbReference type="ChEBI" id="CHEBI:15378"/>
        <dbReference type="ChEBI" id="CHEBI:16526"/>
        <dbReference type="ChEBI" id="CHEBI:17544"/>
        <dbReference type="EC" id="4.2.1.1"/>
    </reaction>
</comment>
<organism evidence="16">
    <name type="scientific">Murmansk poxvirus</name>
    <dbReference type="NCBI Taxonomy" id="2025359"/>
    <lineage>
        <taxon>Viruses</taxon>
        <taxon>Varidnaviria</taxon>
        <taxon>Bamfordvirae</taxon>
        <taxon>Nucleocytoviricota</taxon>
        <taxon>Pokkesviricetes</taxon>
        <taxon>Chitovirales</taxon>
        <taxon>Poxviridae</taxon>
        <taxon>Chordopoxvirinae</taxon>
        <taxon>Centapoxvirus</taxon>
        <taxon>Centapoxvirus microtuspox</taxon>
        <taxon>Murmansk microtuspox virus</taxon>
    </lineage>
</organism>